<evidence type="ECO:0000313" key="1">
    <source>
        <dbReference type="EMBL" id="SMP13470.1"/>
    </source>
</evidence>
<evidence type="ECO:0000313" key="2">
    <source>
        <dbReference type="Proteomes" id="UP001157961"/>
    </source>
</evidence>
<organism evidence="1 2">
    <name type="scientific">Shimia sagamensis</name>
    <dbReference type="NCBI Taxonomy" id="1566352"/>
    <lineage>
        <taxon>Bacteria</taxon>
        <taxon>Pseudomonadati</taxon>
        <taxon>Pseudomonadota</taxon>
        <taxon>Alphaproteobacteria</taxon>
        <taxon>Rhodobacterales</taxon>
        <taxon>Roseobacteraceae</taxon>
    </lineage>
</organism>
<proteinExistence type="predicted"/>
<dbReference type="Proteomes" id="UP001157961">
    <property type="component" value="Unassembled WGS sequence"/>
</dbReference>
<dbReference type="EMBL" id="FXTY01000002">
    <property type="protein sequence ID" value="SMP13470.1"/>
    <property type="molecule type" value="Genomic_DNA"/>
</dbReference>
<accession>A0ABY1NN99</accession>
<name>A0ABY1NN99_9RHOB</name>
<comment type="caution">
    <text evidence="1">The sequence shown here is derived from an EMBL/GenBank/DDBJ whole genome shotgun (WGS) entry which is preliminary data.</text>
</comment>
<reference evidence="1 2" key="1">
    <citation type="submission" date="2017-05" db="EMBL/GenBank/DDBJ databases">
        <authorList>
            <person name="Varghese N."/>
            <person name="Submissions S."/>
        </authorList>
    </citation>
    <scope>NUCLEOTIDE SEQUENCE [LARGE SCALE GENOMIC DNA]</scope>
    <source>
        <strain evidence="1 2">DSM 29734</strain>
    </source>
</reference>
<keyword evidence="2" id="KW-1185">Reference proteome</keyword>
<gene>
    <name evidence="1" type="ORF">SAMN06265373_102510</name>
</gene>
<protein>
    <submittedName>
        <fullName evidence="1">Uncharacterized protein</fullName>
    </submittedName>
</protein>
<sequence length="123" mass="14015">MDPYEIKIKNYLKMGEILQGWARNADTVPQTVGDFRDQVPSNVAELAEEFASEDPLKIFNAPDQKVVSIMLPHPDDLDLPPPSPYTLPDFYDEAYDATLVTPSEEEHNFRSKRIADYALRKCV</sequence>
<dbReference type="RefSeq" id="WP_283425245.1">
    <property type="nucleotide sequence ID" value="NZ_FXTY01000002.1"/>
</dbReference>